<dbReference type="KEGG" id="sted:SPTER_07970"/>
<keyword evidence="1" id="KW-0732">Signal</keyword>
<accession>A0A517DQ98</accession>
<gene>
    <name evidence="3" type="ORF">SPTER_07970</name>
</gene>
<dbReference type="Proteomes" id="UP000320776">
    <property type="component" value="Chromosome"/>
</dbReference>
<name>A0A517DQ98_9FIRM</name>
<reference evidence="3 4" key="1">
    <citation type="submission" date="2019-02" db="EMBL/GenBank/DDBJ databases">
        <title>Closed genome of Sporomusa termitida DSM 4440.</title>
        <authorList>
            <person name="Poehlein A."/>
            <person name="Daniel R."/>
        </authorList>
    </citation>
    <scope>NUCLEOTIDE SEQUENCE [LARGE SCALE GENOMIC DNA]</scope>
    <source>
        <strain evidence="3 4">DSM 4440</strain>
    </source>
</reference>
<evidence type="ECO:0000313" key="4">
    <source>
        <dbReference type="Proteomes" id="UP000320776"/>
    </source>
</evidence>
<evidence type="ECO:0000259" key="2">
    <source>
        <dbReference type="SMART" id="SM01117"/>
    </source>
</evidence>
<protein>
    <recommendedName>
        <fullName evidence="2">Cytochrome b5 heme-binding domain-containing protein</fullName>
    </recommendedName>
</protein>
<organism evidence="3 4">
    <name type="scientific">Sporomusa termitida</name>
    <dbReference type="NCBI Taxonomy" id="2377"/>
    <lineage>
        <taxon>Bacteria</taxon>
        <taxon>Bacillati</taxon>
        <taxon>Bacillota</taxon>
        <taxon>Negativicutes</taxon>
        <taxon>Selenomonadales</taxon>
        <taxon>Sporomusaceae</taxon>
        <taxon>Sporomusa</taxon>
    </lineage>
</organism>
<dbReference type="InterPro" id="IPR036400">
    <property type="entry name" value="Cyt_B5-like_heme/steroid_sf"/>
</dbReference>
<keyword evidence="4" id="KW-1185">Reference proteome</keyword>
<dbReference type="SUPFAM" id="SSF55856">
    <property type="entry name" value="Cytochrome b5-like heme/steroid binding domain"/>
    <property type="match status" value="1"/>
</dbReference>
<dbReference type="PROSITE" id="PS51257">
    <property type="entry name" value="PROKAR_LIPOPROTEIN"/>
    <property type="match status" value="1"/>
</dbReference>
<dbReference type="RefSeq" id="WP_246105479.1">
    <property type="nucleotide sequence ID" value="NZ_CP036259.1"/>
</dbReference>
<dbReference type="AlphaFoldDB" id="A0A517DQ98"/>
<dbReference type="SMART" id="SM01117">
    <property type="entry name" value="Cyt-b5"/>
    <property type="match status" value="1"/>
</dbReference>
<dbReference type="InterPro" id="IPR001199">
    <property type="entry name" value="Cyt_B5-like_heme/steroid-bd"/>
</dbReference>
<dbReference type="EMBL" id="CP036259">
    <property type="protein sequence ID" value="QDR79522.1"/>
    <property type="molecule type" value="Genomic_DNA"/>
</dbReference>
<evidence type="ECO:0000313" key="3">
    <source>
        <dbReference type="EMBL" id="QDR79522.1"/>
    </source>
</evidence>
<dbReference type="Pfam" id="PF00173">
    <property type="entry name" value="Cyt-b5"/>
    <property type="match status" value="1"/>
</dbReference>
<feature type="signal peptide" evidence="1">
    <location>
        <begin position="1"/>
        <end position="19"/>
    </location>
</feature>
<proteinExistence type="predicted"/>
<sequence length="115" mass="12260">MKKLIILFMALVVALLIVATGCTRQEQSNNAANSPPETKLILTLDELAAYNGKNGKPAYVAVDGVIYDVTERPAWKNGEHNGYQAGQDLTDIIKNKSPHGISKLSGVPVVGSVAK</sequence>
<evidence type="ECO:0000256" key="1">
    <source>
        <dbReference type="SAM" id="SignalP"/>
    </source>
</evidence>
<feature type="chain" id="PRO_5038635279" description="Cytochrome b5 heme-binding domain-containing protein" evidence="1">
    <location>
        <begin position="20"/>
        <end position="115"/>
    </location>
</feature>
<feature type="domain" description="Cytochrome b5 heme-binding" evidence="2">
    <location>
        <begin position="42"/>
        <end position="114"/>
    </location>
</feature>
<dbReference type="Gene3D" id="3.10.120.10">
    <property type="entry name" value="Cytochrome b5-like heme/steroid binding domain"/>
    <property type="match status" value="1"/>
</dbReference>